<protein>
    <submittedName>
        <fullName evidence="9">Sugar ABC transporter permease</fullName>
    </submittedName>
</protein>
<reference evidence="9 10" key="1">
    <citation type="submission" date="2018-07" db="EMBL/GenBank/DDBJ databases">
        <title>Exploring interactions and the metabolic potential of the ultra-small soil bacteria Hylemonella gracilis.</title>
        <authorList>
            <person name="Tyc O."/>
            <person name="Kulkarni P."/>
            <person name="Gawehns F."/>
            <person name="Hundscheid M."/>
            <person name="Zweers H."/>
            <person name="Garbeva P."/>
        </authorList>
    </citation>
    <scope>NUCLEOTIDE SEQUENCE [LARGE SCALE GENOMIC DNA]</scope>
    <source>
        <strain evidence="9 10">NS1</strain>
    </source>
</reference>
<evidence type="ECO:0000256" key="6">
    <source>
        <dbReference type="ARBA" id="ARBA00023136"/>
    </source>
</evidence>
<dbReference type="InterPro" id="IPR000515">
    <property type="entry name" value="MetI-like"/>
</dbReference>
<dbReference type="EMBL" id="CP031395">
    <property type="protein sequence ID" value="QBK06624.1"/>
    <property type="molecule type" value="Genomic_DNA"/>
</dbReference>
<sequence length="289" mass="32422">MNQKPITAWLLLLPALLLLLAFTHLPAVATFIDSFYSTPRGSRPAVWVGLENYAVMFEDPVFWRALRNNLWYAGATIPLSIGLALLMAIWVNERMTGRAFLRLAFFTPTVLPMIAVANIWLFFYTPQYGLLEQISGALGLPSHNWLGTPSTALGAVTLVAVWKEAGFFMIFYLAALQGLNPSLREAAAIEGASRWAYFRRVQWPLLMPTTLFVLVNAVINAFRTVDHIIVLTRGGPDNATLLLLYHLYEVGFKFWDTAYASALTVLLLLVLGGVALLQFFVLDRRVHYR</sequence>
<evidence type="ECO:0000256" key="3">
    <source>
        <dbReference type="ARBA" id="ARBA00022475"/>
    </source>
</evidence>
<comment type="subcellular location">
    <subcellularLocation>
        <location evidence="1 7">Cell membrane</location>
        <topology evidence="1 7">Multi-pass membrane protein</topology>
    </subcellularLocation>
</comment>
<feature type="transmembrane region" description="Helical" evidence="7">
    <location>
        <begin position="103"/>
        <end position="123"/>
    </location>
</feature>
<evidence type="ECO:0000256" key="4">
    <source>
        <dbReference type="ARBA" id="ARBA00022692"/>
    </source>
</evidence>
<keyword evidence="5 7" id="KW-1133">Transmembrane helix</keyword>
<dbReference type="CDD" id="cd06261">
    <property type="entry name" value="TM_PBP2"/>
    <property type="match status" value="1"/>
</dbReference>
<dbReference type="InterPro" id="IPR035906">
    <property type="entry name" value="MetI-like_sf"/>
</dbReference>
<dbReference type="Proteomes" id="UP000292939">
    <property type="component" value="Chromosome"/>
</dbReference>
<evidence type="ECO:0000259" key="8">
    <source>
        <dbReference type="PROSITE" id="PS50928"/>
    </source>
</evidence>
<keyword evidence="2 7" id="KW-0813">Transport</keyword>
<feature type="transmembrane region" description="Helical" evidence="7">
    <location>
        <begin position="152"/>
        <end position="174"/>
    </location>
</feature>
<dbReference type="KEGG" id="hgr:DW355_14800"/>
<dbReference type="Pfam" id="PF00528">
    <property type="entry name" value="BPD_transp_1"/>
    <property type="match status" value="1"/>
</dbReference>
<keyword evidence="3" id="KW-1003">Cell membrane</keyword>
<dbReference type="Gene3D" id="1.10.3720.10">
    <property type="entry name" value="MetI-like"/>
    <property type="match status" value="1"/>
</dbReference>
<feature type="transmembrane region" description="Helical" evidence="7">
    <location>
        <begin position="258"/>
        <end position="282"/>
    </location>
</feature>
<dbReference type="PANTHER" id="PTHR30193">
    <property type="entry name" value="ABC TRANSPORTER PERMEASE PROTEIN"/>
    <property type="match status" value="1"/>
</dbReference>
<evidence type="ECO:0000313" key="9">
    <source>
        <dbReference type="EMBL" id="QBK06624.1"/>
    </source>
</evidence>
<keyword evidence="6 7" id="KW-0472">Membrane</keyword>
<dbReference type="AlphaFoldDB" id="A0A4P6UPL0"/>
<name>A0A4P6UPL0_9BURK</name>
<evidence type="ECO:0000256" key="7">
    <source>
        <dbReference type="RuleBase" id="RU363032"/>
    </source>
</evidence>
<feature type="transmembrane region" description="Helical" evidence="7">
    <location>
        <begin position="203"/>
        <end position="222"/>
    </location>
</feature>
<evidence type="ECO:0000256" key="5">
    <source>
        <dbReference type="ARBA" id="ARBA00022989"/>
    </source>
</evidence>
<dbReference type="GO" id="GO:0005886">
    <property type="term" value="C:plasma membrane"/>
    <property type="evidence" value="ECO:0007669"/>
    <property type="project" value="UniProtKB-SubCell"/>
</dbReference>
<dbReference type="OrthoDB" id="8578268at2"/>
<keyword evidence="4 7" id="KW-0812">Transmembrane</keyword>
<evidence type="ECO:0000256" key="2">
    <source>
        <dbReference type="ARBA" id="ARBA00022448"/>
    </source>
</evidence>
<dbReference type="PANTHER" id="PTHR30193:SF37">
    <property type="entry name" value="INNER MEMBRANE ABC TRANSPORTER PERMEASE PROTEIN YCJO"/>
    <property type="match status" value="1"/>
</dbReference>
<evidence type="ECO:0000313" key="10">
    <source>
        <dbReference type="Proteomes" id="UP000292939"/>
    </source>
</evidence>
<dbReference type="PROSITE" id="PS50928">
    <property type="entry name" value="ABC_TM1"/>
    <property type="match status" value="1"/>
</dbReference>
<evidence type="ECO:0000256" key="1">
    <source>
        <dbReference type="ARBA" id="ARBA00004651"/>
    </source>
</evidence>
<gene>
    <name evidence="9" type="ORF">DW355_14800</name>
</gene>
<comment type="similarity">
    <text evidence="7">Belongs to the binding-protein-dependent transport system permease family.</text>
</comment>
<feature type="domain" description="ABC transmembrane type-1" evidence="8">
    <location>
        <begin position="66"/>
        <end position="276"/>
    </location>
</feature>
<feature type="transmembrane region" description="Helical" evidence="7">
    <location>
        <begin position="70"/>
        <end position="91"/>
    </location>
</feature>
<accession>A0A4P6UPL0</accession>
<organism evidence="9 10">
    <name type="scientific">Hylemonella gracilis</name>
    <dbReference type="NCBI Taxonomy" id="80880"/>
    <lineage>
        <taxon>Bacteria</taxon>
        <taxon>Pseudomonadati</taxon>
        <taxon>Pseudomonadota</taxon>
        <taxon>Betaproteobacteria</taxon>
        <taxon>Burkholderiales</taxon>
        <taxon>Comamonadaceae</taxon>
        <taxon>Hylemonella</taxon>
    </lineage>
</organism>
<proteinExistence type="inferred from homology"/>
<dbReference type="SUPFAM" id="SSF161098">
    <property type="entry name" value="MetI-like"/>
    <property type="match status" value="1"/>
</dbReference>
<dbReference type="InterPro" id="IPR051393">
    <property type="entry name" value="ABC_transporter_permease"/>
</dbReference>
<dbReference type="GO" id="GO:0055085">
    <property type="term" value="P:transmembrane transport"/>
    <property type="evidence" value="ECO:0007669"/>
    <property type="project" value="InterPro"/>
</dbReference>